<sequence length="215" mass="24127">MIRENVAIFETMKRVADGLSNAMGKNCEVVLHDFSDLSASLIHVAGDLTQRQIGAPITDLIFKTYKDKGDQAEDLAGYRTIFNGRIMKSSTTFLRNSAGQVIGCLCINLDVTDFLNAKAALDEFTHFSADSSQSPERFASSFQETLESILDETVAEMGKQPATMDKDERLEFMRRLNTREVFVFKGAVNQVARLFGVTRYTIYNDLKEIRETDLV</sequence>
<dbReference type="InterPro" id="IPR013559">
    <property type="entry name" value="YheO"/>
</dbReference>
<dbReference type="InterPro" id="IPR039445">
    <property type="entry name" value="DauR-like_HTH"/>
</dbReference>
<feature type="domain" description="Transcriptional regulator DauR-like HTH" evidence="2">
    <location>
        <begin position="146"/>
        <end position="207"/>
    </location>
</feature>
<dbReference type="PANTHER" id="PTHR35568:SF1">
    <property type="entry name" value="TRANSCRIPTIONAL REGULATOR DAUR"/>
    <property type="match status" value="1"/>
</dbReference>
<dbReference type="RefSeq" id="WP_144233879.1">
    <property type="nucleotide sequence ID" value="NZ_CP039543.1"/>
</dbReference>
<evidence type="ECO:0000259" key="2">
    <source>
        <dbReference type="Pfam" id="PF13309"/>
    </source>
</evidence>
<evidence type="ECO:0000313" key="6">
    <source>
        <dbReference type="Proteomes" id="UP000503251"/>
    </source>
</evidence>
<dbReference type="Proteomes" id="UP000503251">
    <property type="component" value="Chromosome"/>
</dbReference>
<gene>
    <name evidence="4" type="ORF">DQK91_02595</name>
    <name evidence="3" type="ORF">E8L03_07310</name>
</gene>
<name>A0A6P1ZN94_9BACT</name>
<reference evidence="4 5" key="1">
    <citation type="submission" date="2018-06" db="EMBL/GenBank/DDBJ databases">
        <title>Complete genome of Desulfovibrio marinus P48SEP.</title>
        <authorList>
            <person name="Crispim J.S."/>
            <person name="Vidigal P.M.P."/>
            <person name="Silva L.C.F."/>
            <person name="Araujo L.C."/>
            <person name="Laguardia C.N."/>
            <person name="Dias R.S."/>
            <person name="Sousa M.P."/>
            <person name="Paula S.O."/>
            <person name="Silva C."/>
        </authorList>
    </citation>
    <scope>NUCLEOTIDE SEQUENCE [LARGE SCALE GENOMIC DNA]</scope>
    <source>
        <strain evidence="4 5">P48SEP</strain>
    </source>
</reference>
<reference evidence="3 6" key="2">
    <citation type="submission" date="2019-04" db="EMBL/GenBank/DDBJ databases">
        <title>Isolation and culture of sulfate reducing bacteria from the cold seep of the South China Sea.</title>
        <authorList>
            <person name="Sun C."/>
            <person name="Liu R."/>
        </authorList>
    </citation>
    <scope>NUCLEOTIDE SEQUENCE [LARGE SCALE GENOMIC DNA]</scope>
    <source>
        <strain evidence="3 6">CS1</strain>
    </source>
</reference>
<dbReference type="Pfam" id="PF13309">
    <property type="entry name" value="HTH_22"/>
    <property type="match status" value="1"/>
</dbReference>
<dbReference type="Pfam" id="PF08348">
    <property type="entry name" value="PAS_6"/>
    <property type="match status" value="1"/>
</dbReference>
<accession>A0A6P1ZN94</accession>
<dbReference type="AlphaFoldDB" id="A0A6P1ZN94"/>
<dbReference type="OrthoDB" id="9796595at2"/>
<evidence type="ECO:0000313" key="4">
    <source>
        <dbReference type="EMBL" id="TVM36829.1"/>
    </source>
</evidence>
<dbReference type="Proteomes" id="UP000434052">
    <property type="component" value="Unassembled WGS sequence"/>
</dbReference>
<keyword evidence="6" id="KW-1185">Reference proteome</keyword>
<proteinExistence type="predicted"/>
<organism evidence="4 5">
    <name type="scientific">Oceanidesulfovibrio marinus</name>
    <dbReference type="NCBI Taxonomy" id="370038"/>
    <lineage>
        <taxon>Bacteria</taxon>
        <taxon>Pseudomonadati</taxon>
        <taxon>Thermodesulfobacteriota</taxon>
        <taxon>Desulfovibrionia</taxon>
        <taxon>Desulfovibrionales</taxon>
        <taxon>Desulfovibrionaceae</taxon>
        <taxon>Oceanidesulfovibrio</taxon>
    </lineage>
</organism>
<dbReference type="InterPro" id="IPR039446">
    <property type="entry name" value="DauR-like"/>
</dbReference>
<evidence type="ECO:0000259" key="1">
    <source>
        <dbReference type="Pfam" id="PF08348"/>
    </source>
</evidence>
<evidence type="ECO:0000313" key="3">
    <source>
        <dbReference type="EMBL" id="QJT08743.1"/>
    </source>
</evidence>
<protein>
    <submittedName>
        <fullName evidence="4">Transcriptional regulator</fullName>
    </submittedName>
</protein>
<dbReference type="EMBL" id="QMIF01000001">
    <property type="protein sequence ID" value="TVM36829.1"/>
    <property type="molecule type" value="Genomic_DNA"/>
</dbReference>
<dbReference type="PANTHER" id="PTHR35568">
    <property type="entry name" value="TRANSCRIPTIONAL REGULATOR DAUR"/>
    <property type="match status" value="1"/>
</dbReference>
<evidence type="ECO:0000313" key="5">
    <source>
        <dbReference type="Proteomes" id="UP000434052"/>
    </source>
</evidence>
<feature type="domain" description="YheO-like" evidence="1">
    <location>
        <begin position="10"/>
        <end position="118"/>
    </location>
</feature>
<dbReference type="EMBL" id="CP039543">
    <property type="protein sequence ID" value="QJT08743.1"/>
    <property type="molecule type" value="Genomic_DNA"/>
</dbReference>